<name>A0A368XLI9_9BURK</name>
<feature type="transmembrane region" description="Helical" evidence="7">
    <location>
        <begin position="56"/>
        <end position="78"/>
    </location>
</feature>
<keyword evidence="9" id="KW-1185">Reference proteome</keyword>
<comment type="similarity">
    <text evidence="2">Belongs to the UPF0324 family.</text>
</comment>
<evidence type="ECO:0000256" key="2">
    <source>
        <dbReference type="ARBA" id="ARBA00007977"/>
    </source>
</evidence>
<gene>
    <name evidence="8" type="ORF">DES41_108245</name>
</gene>
<feature type="transmembrane region" description="Helical" evidence="7">
    <location>
        <begin position="323"/>
        <end position="342"/>
    </location>
</feature>
<feature type="transmembrane region" description="Helical" evidence="7">
    <location>
        <begin position="116"/>
        <end position="143"/>
    </location>
</feature>
<protein>
    <submittedName>
        <fullName evidence="8">Putative integral membrane protein (TIGR00698 family)</fullName>
    </submittedName>
</protein>
<keyword evidence="4 7" id="KW-0812">Transmembrane</keyword>
<evidence type="ECO:0000313" key="8">
    <source>
        <dbReference type="EMBL" id="RCW68066.1"/>
    </source>
</evidence>
<organism evidence="8 9">
    <name type="scientific">Pseudorhodoferax soli</name>
    <dbReference type="NCBI Taxonomy" id="545864"/>
    <lineage>
        <taxon>Bacteria</taxon>
        <taxon>Pseudomonadati</taxon>
        <taxon>Pseudomonadota</taxon>
        <taxon>Betaproteobacteria</taxon>
        <taxon>Burkholderiales</taxon>
        <taxon>Comamonadaceae</taxon>
    </lineage>
</organism>
<dbReference type="Pfam" id="PF03601">
    <property type="entry name" value="Cons_hypoth698"/>
    <property type="match status" value="1"/>
</dbReference>
<feature type="transmembrane region" description="Helical" evidence="7">
    <location>
        <begin position="149"/>
        <end position="167"/>
    </location>
</feature>
<dbReference type="PANTHER" id="PTHR30106:SF2">
    <property type="entry name" value="UPF0324 INNER MEMBRANE PROTEIN YEIH"/>
    <property type="match status" value="1"/>
</dbReference>
<keyword evidence="3" id="KW-1003">Cell membrane</keyword>
<feature type="transmembrane region" description="Helical" evidence="7">
    <location>
        <begin position="290"/>
        <end position="311"/>
    </location>
</feature>
<dbReference type="Proteomes" id="UP000252884">
    <property type="component" value="Unassembled WGS sequence"/>
</dbReference>
<keyword evidence="6 7" id="KW-0472">Membrane</keyword>
<evidence type="ECO:0000256" key="1">
    <source>
        <dbReference type="ARBA" id="ARBA00004651"/>
    </source>
</evidence>
<evidence type="ECO:0000256" key="6">
    <source>
        <dbReference type="ARBA" id="ARBA00023136"/>
    </source>
</evidence>
<evidence type="ECO:0000256" key="7">
    <source>
        <dbReference type="SAM" id="Phobius"/>
    </source>
</evidence>
<comment type="subcellular location">
    <subcellularLocation>
        <location evidence="1">Cell membrane</location>
        <topology evidence="1">Multi-pass membrane protein</topology>
    </subcellularLocation>
</comment>
<dbReference type="PANTHER" id="PTHR30106">
    <property type="entry name" value="INNER MEMBRANE PROTEIN YEIH-RELATED"/>
    <property type="match status" value="1"/>
</dbReference>
<feature type="transmembrane region" description="Helical" evidence="7">
    <location>
        <begin position="349"/>
        <end position="371"/>
    </location>
</feature>
<sequence length="376" mass="38521">MHALSTSQASPGPSAGHRAARLRLQLAALLPGLALSGALAATGIALGHIGWLQDHGFSALTLAIVLGMLVGNTVYPLVPRLAAASGAGVNVSKQNLLRLGVVLYGLRLTVQDIGHVGIAGVAIDALVLGSTFALACFIGTRWLGLDRKTAMLIGAGSSICGAAAVMAAEPVVKARAEQVTVAVATVVVFGTLAIFLYPALFELNQHWALIPGGANGFGVYAGSTIHEVAQVVAAARSVGPDAANSAVIAKMVRVMMLAPFLVMLSAWLARDDKRHAHTSAATGQAPGKLAVPWFAFGFVAVVLFNSLQWLPASVVAVTTEIDTALLAMAMAALGLSTHIGAIRKAGAKPLLLALILFGWLIVGGALINRWVPALLG</sequence>
<reference evidence="8 9" key="1">
    <citation type="submission" date="2018-07" db="EMBL/GenBank/DDBJ databases">
        <title>Genomic Encyclopedia of Type Strains, Phase IV (KMG-IV): sequencing the most valuable type-strain genomes for metagenomic binning, comparative biology and taxonomic classification.</title>
        <authorList>
            <person name="Goeker M."/>
        </authorList>
    </citation>
    <scope>NUCLEOTIDE SEQUENCE [LARGE SCALE GENOMIC DNA]</scope>
    <source>
        <strain evidence="8 9">DSM 21634</strain>
    </source>
</reference>
<evidence type="ECO:0000256" key="4">
    <source>
        <dbReference type="ARBA" id="ARBA00022692"/>
    </source>
</evidence>
<comment type="caution">
    <text evidence="8">The sequence shown here is derived from an EMBL/GenBank/DDBJ whole genome shotgun (WGS) entry which is preliminary data.</text>
</comment>
<keyword evidence="5 7" id="KW-1133">Transmembrane helix</keyword>
<accession>A0A368XLI9</accession>
<dbReference type="InterPro" id="IPR004630">
    <property type="entry name" value="UPF0324_YeiH-like"/>
</dbReference>
<feature type="transmembrane region" description="Helical" evidence="7">
    <location>
        <begin position="179"/>
        <end position="200"/>
    </location>
</feature>
<dbReference type="AlphaFoldDB" id="A0A368XLI9"/>
<evidence type="ECO:0000256" key="3">
    <source>
        <dbReference type="ARBA" id="ARBA00022475"/>
    </source>
</evidence>
<evidence type="ECO:0000313" key="9">
    <source>
        <dbReference type="Proteomes" id="UP000252884"/>
    </source>
</evidence>
<evidence type="ECO:0000256" key="5">
    <source>
        <dbReference type="ARBA" id="ARBA00022989"/>
    </source>
</evidence>
<dbReference type="InterPro" id="IPR018383">
    <property type="entry name" value="UPF0324_pro"/>
</dbReference>
<dbReference type="NCBIfam" id="TIGR00698">
    <property type="entry name" value="YeiH family putative sulfate export transporter"/>
    <property type="match status" value="1"/>
</dbReference>
<dbReference type="EMBL" id="QPJK01000008">
    <property type="protein sequence ID" value="RCW68066.1"/>
    <property type="molecule type" value="Genomic_DNA"/>
</dbReference>
<dbReference type="GO" id="GO:0005886">
    <property type="term" value="C:plasma membrane"/>
    <property type="evidence" value="ECO:0007669"/>
    <property type="project" value="UniProtKB-SubCell"/>
</dbReference>
<feature type="transmembrane region" description="Helical" evidence="7">
    <location>
        <begin position="247"/>
        <end position="269"/>
    </location>
</feature>
<proteinExistence type="inferred from homology"/>